<dbReference type="EMBL" id="QVQW01000010">
    <property type="protein sequence ID" value="RKU47149.1"/>
    <property type="molecule type" value="Genomic_DNA"/>
</dbReference>
<feature type="transmembrane region" description="Helical" evidence="6">
    <location>
        <begin position="434"/>
        <end position="452"/>
    </location>
</feature>
<evidence type="ECO:0000256" key="1">
    <source>
        <dbReference type="ARBA" id="ARBA00004123"/>
    </source>
</evidence>
<dbReference type="STRING" id="177199.A0A420YGZ3"/>
<dbReference type="SUPFAM" id="SSF54616">
    <property type="entry name" value="DNA-binding domain of Mlu1-box binding protein MBP1"/>
    <property type="match status" value="1"/>
</dbReference>
<dbReference type="AlphaFoldDB" id="A0A420YGZ3"/>
<feature type="compositionally biased region" description="Low complexity" evidence="5">
    <location>
        <begin position="240"/>
        <end position="251"/>
    </location>
</feature>
<dbReference type="Proteomes" id="UP000275385">
    <property type="component" value="Unassembled WGS sequence"/>
</dbReference>
<feature type="domain" description="HTH APSES-type" evidence="7">
    <location>
        <begin position="72"/>
        <end position="179"/>
    </location>
</feature>
<keyword evidence="4" id="KW-0183">Conidiation</keyword>
<keyword evidence="6" id="KW-0812">Transmembrane</keyword>
<evidence type="ECO:0000256" key="5">
    <source>
        <dbReference type="SAM" id="MobiDB-lite"/>
    </source>
</evidence>
<dbReference type="GO" id="GO:0048315">
    <property type="term" value="P:conidium formation"/>
    <property type="evidence" value="ECO:0007669"/>
    <property type="project" value="UniProtKB-KW"/>
</dbReference>
<dbReference type="InterPro" id="IPR036887">
    <property type="entry name" value="HTH_APSES_sf"/>
</dbReference>
<name>A0A420YGZ3_9PEZI</name>
<dbReference type="GO" id="GO:0044820">
    <property type="term" value="P:mitotic telomere tethering at nuclear periphery"/>
    <property type="evidence" value="ECO:0007669"/>
    <property type="project" value="TreeGrafter"/>
</dbReference>
<proteinExistence type="predicted"/>
<protein>
    <recommendedName>
        <fullName evidence="7">HTH APSES-type domain-containing protein</fullName>
    </recommendedName>
</protein>
<dbReference type="SMART" id="SM01252">
    <property type="entry name" value="KilA-N"/>
    <property type="match status" value="1"/>
</dbReference>
<reference evidence="8 9" key="1">
    <citation type="submission" date="2018-08" db="EMBL/GenBank/DDBJ databases">
        <title>Draft genome of the lignicolous fungus Coniochaeta pulveracea.</title>
        <authorList>
            <person name="Borstlap C.J."/>
            <person name="De Witt R.N."/>
            <person name="Botha A."/>
            <person name="Volschenk H."/>
        </authorList>
    </citation>
    <scope>NUCLEOTIDE SEQUENCE [LARGE SCALE GENOMIC DNA]</scope>
    <source>
        <strain evidence="8 9">CAB683</strain>
    </source>
</reference>
<comment type="caution">
    <text evidence="8">The sequence shown here is derived from an EMBL/GenBank/DDBJ whole genome shotgun (WGS) entry which is preliminary data.</text>
</comment>
<dbReference type="Gene3D" id="3.10.260.10">
    <property type="entry name" value="Transcription regulator HTH, APSES-type DNA-binding domain"/>
    <property type="match status" value="1"/>
</dbReference>
<dbReference type="InterPro" id="IPR018004">
    <property type="entry name" value="KilA/APSES_HTH"/>
</dbReference>
<dbReference type="PANTHER" id="PTHR38044:SF1">
    <property type="entry name" value="BOUQUET FORMATION PROTEIN 4"/>
    <property type="match status" value="1"/>
</dbReference>
<feature type="region of interest" description="Disordered" evidence="5">
    <location>
        <begin position="1"/>
        <end position="58"/>
    </location>
</feature>
<dbReference type="PROSITE" id="PS51299">
    <property type="entry name" value="HTH_APSES"/>
    <property type="match status" value="1"/>
</dbReference>
<evidence type="ECO:0000256" key="6">
    <source>
        <dbReference type="SAM" id="Phobius"/>
    </source>
</evidence>
<accession>A0A420YGZ3</accession>
<organism evidence="8 9">
    <name type="scientific">Coniochaeta pulveracea</name>
    <dbReference type="NCBI Taxonomy" id="177199"/>
    <lineage>
        <taxon>Eukaryota</taxon>
        <taxon>Fungi</taxon>
        <taxon>Dikarya</taxon>
        <taxon>Ascomycota</taxon>
        <taxon>Pezizomycotina</taxon>
        <taxon>Sordariomycetes</taxon>
        <taxon>Sordariomycetidae</taxon>
        <taxon>Coniochaetales</taxon>
        <taxon>Coniochaetaceae</taxon>
        <taxon>Coniochaeta</taxon>
    </lineage>
</organism>
<feature type="compositionally biased region" description="Polar residues" evidence="5">
    <location>
        <begin position="252"/>
        <end position="262"/>
    </location>
</feature>
<feature type="region of interest" description="Disordered" evidence="5">
    <location>
        <begin position="176"/>
        <end position="262"/>
    </location>
</feature>
<dbReference type="InterPro" id="IPR003163">
    <property type="entry name" value="Tscrpt_reg_HTH_APSES-type"/>
</dbReference>
<keyword evidence="6" id="KW-1133">Transmembrane helix</keyword>
<evidence type="ECO:0000256" key="3">
    <source>
        <dbReference type="ARBA" id="ARBA00023242"/>
    </source>
</evidence>
<evidence type="ECO:0000259" key="7">
    <source>
        <dbReference type="PROSITE" id="PS51299"/>
    </source>
</evidence>
<keyword evidence="9" id="KW-1185">Reference proteome</keyword>
<dbReference type="PANTHER" id="PTHR38044">
    <property type="entry name" value="BOUQUET FORMATION PROTEIN 4"/>
    <property type="match status" value="1"/>
</dbReference>
<feature type="compositionally biased region" description="Polar residues" evidence="5">
    <location>
        <begin position="1"/>
        <end position="14"/>
    </location>
</feature>
<keyword evidence="3" id="KW-0539">Nucleus</keyword>
<comment type="subcellular location">
    <subcellularLocation>
        <location evidence="1">Nucleus</location>
    </subcellularLocation>
</comment>
<keyword evidence="2" id="KW-0749">Sporulation</keyword>
<evidence type="ECO:0000313" key="9">
    <source>
        <dbReference type="Proteomes" id="UP000275385"/>
    </source>
</evidence>
<evidence type="ECO:0000313" key="8">
    <source>
        <dbReference type="EMBL" id="RKU47149.1"/>
    </source>
</evidence>
<dbReference type="GO" id="GO:1990862">
    <property type="term" value="C:nuclear membrane complex Bqt3-Bqt4"/>
    <property type="evidence" value="ECO:0007669"/>
    <property type="project" value="InterPro"/>
</dbReference>
<feature type="compositionally biased region" description="Low complexity" evidence="5">
    <location>
        <begin position="206"/>
        <end position="222"/>
    </location>
</feature>
<evidence type="ECO:0000256" key="2">
    <source>
        <dbReference type="ARBA" id="ARBA00022969"/>
    </source>
</evidence>
<dbReference type="GO" id="GO:0030435">
    <property type="term" value="P:sporulation resulting in formation of a cellular spore"/>
    <property type="evidence" value="ECO:0007669"/>
    <property type="project" value="UniProtKB-KW"/>
</dbReference>
<dbReference type="OrthoDB" id="5346159at2759"/>
<dbReference type="GO" id="GO:0070197">
    <property type="term" value="P:meiotic attachment of telomere to nuclear envelope"/>
    <property type="evidence" value="ECO:0007669"/>
    <property type="project" value="InterPro"/>
</dbReference>
<dbReference type="FunFam" id="3.10.260.10:FF:000002">
    <property type="entry name" value="APSES transcription factor, putative"/>
    <property type="match status" value="1"/>
</dbReference>
<feature type="region of interest" description="Disordered" evidence="5">
    <location>
        <begin position="372"/>
        <end position="416"/>
    </location>
</feature>
<gene>
    <name evidence="8" type="ORF">DL546_006491</name>
</gene>
<evidence type="ECO:0000256" key="4">
    <source>
        <dbReference type="ARBA" id="ARBA00023321"/>
    </source>
</evidence>
<keyword evidence="6" id="KW-0472">Membrane</keyword>
<sequence length="455" mass="48732">MAPETLASTRQLPTRHNPLMTEDVPAYTDLVSRRRLGQTELTKPLVKSPSSKSDAKSDAATDGEKVFFDYAHLRAPLPKGIVSGIFKSSPSSYFLMRRSQDGYVSATGMFKATFPYATAEEEELERHYIKSLPTTSDQETAGNLWIPPEQALTLAVEYHILPWIQALLDPTEIPVSSAGDASPPKRITAPPVFFSGQPSLAPPTPSSMRTTRSRRSASPTKSVGTRRSTASPRKRSARITASQTTASKSSAEPVSNGLSSASPTLVNGEMPILAPPAGLNGANVVTEAEADDVKVETIEKEPEVVLAPVEEEPTLKVHVDQDTKVDEETGEEVTHTTVELELPLAGTPPSAEEAARMVAEAKEMVRAAAEGLAATPATKTAPGSHKSKRKADDIETGDDTDPADPAVTTLVHQPKAKKVKTEVDVKKERIKRRTLFGISATIAVGAIIPYMLGAL</sequence>
<dbReference type="GO" id="GO:0003677">
    <property type="term" value="F:DNA binding"/>
    <property type="evidence" value="ECO:0007669"/>
    <property type="project" value="InterPro"/>
</dbReference>
<dbReference type="InterPro" id="IPR037548">
    <property type="entry name" value="Bqt4"/>
</dbReference>